<dbReference type="PANTHER" id="PTHR47510">
    <property type="entry name" value="REVERSE TRANSCRIPTASE DOMAIN-CONTAINING PROTEIN"/>
    <property type="match status" value="1"/>
</dbReference>
<evidence type="ECO:0000313" key="2">
    <source>
        <dbReference type="Proteomes" id="UP001174136"/>
    </source>
</evidence>
<dbReference type="PANTHER" id="PTHR47510:SF3">
    <property type="entry name" value="ENDO_EXONUCLEASE_PHOSPHATASE DOMAIN-CONTAINING PROTEIN"/>
    <property type="match status" value="1"/>
</dbReference>
<protein>
    <submittedName>
        <fullName evidence="1">Uncharacterized protein</fullName>
    </submittedName>
</protein>
<sequence>MDELRLRITTNKRIMDCNLLIFTETWLNPPVPDNAINLAERNVFRADWAADSGKSKGGGLCIYVNNAWCTDSSIIESHCSENAEYLMILVNFYRSTIESILTNCVTVWYGNCSASDQKALQRVVKIAQRITGSPLPSIEVVQRKRCLRKARSIAKDNSHPNHRLFTLLPSGKRYRSLGTRTSRFRGSFFPQAVTLLNSTPI</sequence>
<dbReference type="EMBL" id="JAOPHQ010000289">
    <property type="protein sequence ID" value="KAK0155344.1"/>
    <property type="molecule type" value="Genomic_DNA"/>
</dbReference>
<accession>A0AA47NBG6</accession>
<proteinExistence type="predicted"/>
<keyword evidence="2" id="KW-1185">Reference proteome</keyword>
<gene>
    <name evidence="1" type="ORF">N1851_002301</name>
</gene>
<dbReference type="AlphaFoldDB" id="A0AA47NBG6"/>
<dbReference type="Proteomes" id="UP001174136">
    <property type="component" value="Unassembled WGS sequence"/>
</dbReference>
<organism evidence="1 2">
    <name type="scientific">Merluccius polli</name>
    <name type="common">Benguela hake</name>
    <name type="synonym">Merluccius cadenati</name>
    <dbReference type="NCBI Taxonomy" id="89951"/>
    <lineage>
        <taxon>Eukaryota</taxon>
        <taxon>Metazoa</taxon>
        <taxon>Chordata</taxon>
        <taxon>Craniata</taxon>
        <taxon>Vertebrata</taxon>
        <taxon>Euteleostomi</taxon>
        <taxon>Actinopterygii</taxon>
        <taxon>Neopterygii</taxon>
        <taxon>Teleostei</taxon>
        <taxon>Neoteleostei</taxon>
        <taxon>Acanthomorphata</taxon>
        <taxon>Zeiogadaria</taxon>
        <taxon>Gadariae</taxon>
        <taxon>Gadiformes</taxon>
        <taxon>Gadoidei</taxon>
        <taxon>Merlucciidae</taxon>
        <taxon>Merluccius</taxon>
    </lineage>
</organism>
<reference evidence="1" key="1">
    <citation type="journal article" date="2023" name="Front. Mar. Sci.">
        <title>A new Merluccius polli reference genome to investigate the effects of global change in West African waters.</title>
        <authorList>
            <person name="Mateo J.L."/>
            <person name="Blanco-Fernandez C."/>
            <person name="Garcia-Vazquez E."/>
            <person name="Machado-Schiaffino G."/>
        </authorList>
    </citation>
    <scope>NUCLEOTIDE SEQUENCE</scope>
    <source>
        <strain evidence="1">C29</strain>
        <tissue evidence="1">Fin</tissue>
    </source>
</reference>
<name>A0AA47NBG6_MERPO</name>
<evidence type="ECO:0000313" key="1">
    <source>
        <dbReference type="EMBL" id="KAK0155344.1"/>
    </source>
</evidence>
<comment type="caution">
    <text evidence="1">The sequence shown here is derived from an EMBL/GenBank/DDBJ whole genome shotgun (WGS) entry which is preliminary data.</text>
</comment>